<dbReference type="SUPFAM" id="SSF55920">
    <property type="entry name" value="Creatinase/aminopeptidase"/>
    <property type="match status" value="1"/>
</dbReference>
<dbReference type="GO" id="GO:0016787">
    <property type="term" value="F:hydrolase activity"/>
    <property type="evidence" value="ECO:0007669"/>
    <property type="project" value="UniProtKB-KW"/>
</dbReference>
<dbReference type="SUPFAM" id="SSF53092">
    <property type="entry name" value="Creatinase/prolidase N-terminal domain"/>
    <property type="match status" value="1"/>
</dbReference>
<dbReference type="RefSeq" id="WP_177194809.1">
    <property type="nucleotide sequence ID" value="NZ_FONT01000005.1"/>
</dbReference>
<dbReference type="InterPro" id="IPR036005">
    <property type="entry name" value="Creatinase/aminopeptidase-like"/>
</dbReference>
<dbReference type="Gene3D" id="3.40.350.10">
    <property type="entry name" value="Creatinase/prolidase N-terminal domain"/>
    <property type="match status" value="1"/>
</dbReference>
<dbReference type="Gene3D" id="3.90.230.10">
    <property type="entry name" value="Creatinase/methionine aminopeptidase superfamily"/>
    <property type="match status" value="1"/>
</dbReference>
<dbReference type="STRING" id="930128.SAMN05192532_105205"/>
<dbReference type="PANTHER" id="PTHR46112">
    <property type="entry name" value="AMINOPEPTIDASE"/>
    <property type="match status" value="1"/>
</dbReference>
<feature type="domain" description="Creatinase N-terminal" evidence="2">
    <location>
        <begin position="20"/>
        <end position="159"/>
    </location>
</feature>
<accession>A0A1I2EB64</accession>
<dbReference type="EMBL" id="FONT01000005">
    <property type="protein sequence ID" value="SFE89480.1"/>
    <property type="molecule type" value="Genomic_DNA"/>
</dbReference>
<dbReference type="InterPro" id="IPR050659">
    <property type="entry name" value="Peptidase_M24B"/>
</dbReference>
<dbReference type="Pfam" id="PF01321">
    <property type="entry name" value="Creatinase_N"/>
    <property type="match status" value="1"/>
</dbReference>
<reference evidence="3 4" key="1">
    <citation type="submission" date="2016-10" db="EMBL/GenBank/DDBJ databases">
        <authorList>
            <person name="de Groot N.N."/>
        </authorList>
    </citation>
    <scope>NUCLEOTIDE SEQUENCE [LARGE SCALE GENOMIC DNA]</scope>
    <source>
        <strain evidence="3 4">DSM 23995</strain>
    </source>
</reference>
<protein>
    <submittedName>
        <fullName evidence="3">Ectoine hydrolase</fullName>
    </submittedName>
</protein>
<dbReference type="CDD" id="cd01066">
    <property type="entry name" value="APP_MetAP"/>
    <property type="match status" value="1"/>
</dbReference>
<evidence type="ECO:0000313" key="4">
    <source>
        <dbReference type="Proteomes" id="UP000199516"/>
    </source>
</evidence>
<dbReference type="InterPro" id="IPR000994">
    <property type="entry name" value="Pept_M24"/>
</dbReference>
<dbReference type="Proteomes" id="UP000199516">
    <property type="component" value="Unassembled WGS sequence"/>
</dbReference>
<evidence type="ECO:0000259" key="1">
    <source>
        <dbReference type="Pfam" id="PF00557"/>
    </source>
</evidence>
<dbReference type="AlphaFoldDB" id="A0A1I2EB64"/>
<evidence type="ECO:0000313" key="3">
    <source>
        <dbReference type="EMBL" id="SFE89480.1"/>
    </source>
</evidence>
<keyword evidence="3" id="KW-0378">Hydrolase</keyword>
<name>A0A1I2EB64_9BACI</name>
<dbReference type="InterPro" id="IPR000587">
    <property type="entry name" value="Creatinase_N"/>
</dbReference>
<feature type="domain" description="Peptidase M24" evidence="1">
    <location>
        <begin position="167"/>
        <end position="371"/>
    </location>
</feature>
<proteinExistence type="predicted"/>
<sequence length="388" mass="44054">MSSMIQEKNLPFTIEEYKNRLNAVRRVMYERSIDILIVNDPVELNYLLGYRSFGYDALPWQCLIITPTEEPVVVTRKLQAASYKNQTCVREIIFYGDNDDPLQVTIQVLKKMGISQKVIGIPFKTKYITPHHMSILRRELYSVENIVDGTDVITECRLVKSKQEIQYIEEAAHLTNQVMRDVTKKLKKFPSEKEIASVVMSDLLNLGSEHPGGLNPIIGIGKRSSFGHPTWENYRAKEQDVIFLEFSGCVYRYFAPIMRTLSVGEPTNLAKEFEEGSRYAVNQVIKNTYPGMTAEQVANLSKKSLEEAGVIEYSHVRTGYSVGIGFTSWRDGISIKQGEKTVLKENMVIHILPFLTDFETGVAVSETIVIEKDGARKITDVPQEILVI</sequence>
<dbReference type="InterPro" id="IPR029149">
    <property type="entry name" value="Creatin/AminoP/Spt16_N"/>
</dbReference>
<keyword evidence="4" id="KW-1185">Reference proteome</keyword>
<gene>
    <name evidence="3" type="ORF">SAMN05192532_105205</name>
</gene>
<dbReference type="Pfam" id="PF00557">
    <property type="entry name" value="Peptidase_M24"/>
    <property type="match status" value="1"/>
</dbReference>
<organism evidence="3 4">
    <name type="scientific">Alteribacillus iranensis</name>
    <dbReference type="NCBI Taxonomy" id="930128"/>
    <lineage>
        <taxon>Bacteria</taxon>
        <taxon>Bacillati</taxon>
        <taxon>Bacillota</taxon>
        <taxon>Bacilli</taxon>
        <taxon>Bacillales</taxon>
        <taxon>Bacillaceae</taxon>
        <taxon>Alteribacillus</taxon>
    </lineage>
</organism>
<evidence type="ECO:0000259" key="2">
    <source>
        <dbReference type="Pfam" id="PF01321"/>
    </source>
</evidence>
<dbReference type="PANTHER" id="PTHR46112:SF2">
    <property type="entry name" value="XAA-PRO AMINOPEPTIDASE P-RELATED"/>
    <property type="match status" value="1"/>
</dbReference>